<dbReference type="EMBL" id="JARKIE010000066">
    <property type="protein sequence ID" value="KAJ7690205.1"/>
    <property type="molecule type" value="Genomic_DNA"/>
</dbReference>
<dbReference type="GO" id="GO:0032389">
    <property type="term" value="C:MutLalpha complex"/>
    <property type="evidence" value="ECO:0007669"/>
    <property type="project" value="TreeGrafter"/>
</dbReference>
<proteinExistence type="inferred from homology"/>
<dbReference type="InterPro" id="IPR038973">
    <property type="entry name" value="MutL/Mlh/Pms-like"/>
</dbReference>
<protein>
    <submittedName>
        <fullName evidence="2">Uncharacterized protein</fullName>
    </submittedName>
</protein>
<name>A0AAD7DF37_MYCRO</name>
<dbReference type="Proteomes" id="UP001221757">
    <property type="component" value="Unassembled WGS sequence"/>
</dbReference>
<dbReference type="Pfam" id="PF13589">
    <property type="entry name" value="HATPase_c_3"/>
    <property type="match status" value="1"/>
</dbReference>
<comment type="similarity">
    <text evidence="1">Belongs to the DNA mismatch repair MutL/HexB family.</text>
</comment>
<comment type="caution">
    <text evidence="2">The sequence shown here is derived from an EMBL/GenBank/DDBJ whole genome shotgun (WGS) entry which is preliminary data.</text>
</comment>
<dbReference type="AlphaFoldDB" id="A0AAD7DF37"/>
<dbReference type="InterPro" id="IPR036890">
    <property type="entry name" value="HATPase_C_sf"/>
</dbReference>
<accession>A0AAD7DF37</accession>
<dbReference type="GO" id="GO:0140664">
    <property type="term" value="F:ATP-dependent DNA damage sensor activity"/>
    <property type="evidence" value="ECO:0007669"/>
    <property type="project" value="InterPro"/>
</dbReference>
<gene>
    <name evidence="2" type="ORF">B0H17DRAFT_1201781</name>
</gene>
<evidence type="ECO:0000313" key="3">
    <source>
        <dbReference type="Proteomes" id="UP001221757"/>
    </source>
</evidence>
<evidence type="ECO:0000313" key="2">
    <source>
        <dbReference type="EMBL" id="KAJ7690205.1"/>
    </source>
</evidence>
<dbReference type="PANTHER" id="PTHR10073:SF52">
    <property type="entry name" value="MISMATCH REPAIR ENDONUCLEASE PMS2"/>
    <property type="match status" value="1"/>
</dbReference>
<keyword evidence="3" id="KW-1185">Reference proteome</keyword>
<dbReference type="GO" id="GO:0006298">
    <property type="term" value="P:mismatch repair"/>
    <property type="evidence" value="ECO:0007669"/>
    <property type="project" value="InterPro"/>
</dbReference>
<reference evidence="2" key="1">
    <citation type="submission" date="2023-03" db="EMBL/GenBank/DDBJ databases">
        <title>Massive genome expansion in bonnet fungi (Mycena s.s.) driven by repeated elements and novel gene families across ecological guilds.</title>
        <authorList>
            <consortium name="Lawrence Berkeley National Laboratory"/>
            <person name="Harder C.B."/>
            <person name="Miyauchi S."/>
            <person name="Viragh M."/>
            <person name="Kuo A."/>
            <person name="Thoen E."/>
            <person name="Andreopoulos B."/>
            <person name="Lu D."/>
            <person name="Skrede I."/>
            <person name="Drula E."/>
            <person name="Henrissat B."/>
            <person name="Morin E."/>
            <person name="Kohler A."/>
            <person name="Barry K."/>
            <person name="LaButti K."/>
            <person name="Morin E."/>
            <person name="Salamov A."/>
            <person name="Lipzen A."/>
            <person name="Mereny Z."/>
            <person name="Hegedus B."/>
            <person name="Baldrian P."/>
            <person name="Stursova M."/>
            <person name="Weitz H."/>
            <person name="Taylor A."/>
            <person name="Grigoriev I.V."/>
            <person name="Nagy L.G."/>
            <person name="Martin F."/>
            <person name="Kauserud H."/>
        </authorList>
    </citation>
    <scope>NUCLEOTIDE SEQUENCE</scope>
    <source>
        <strain evidence="2">CBHHK067</strain>
    </source>
</reference>
<dbReference type="SUPFAM" id="SSF55874">
    <property type="entry name" value="ATPase domain of HSP90 chaperone/DNA topoisomerase II/histidine kinase"/>
    <property type="match status" value="1"/>
</dbReference>
<sequence length="69" mass="7373">MSGEVVIDLQTAVKELVENSLDADATNLQVHFKQYGLPAIEVIDNGGGISEENYDGLGAFSPSVYMPSQ</sequence>
<dbReference type="GO" id="GO:0016887">
    <property type="term" value="F:ATP hydrolysis activity"/>
    <property type="evidence" value="ECO:0007669"/>
    <property type="project" value="InterPro"/>
</dbReference>
<organism evidence="2 3">
    <name type="scientific">Mycena rosella</name>
    <name type="common">Pink bonnet</name>
    <name type="synonym">Agaricus rosellus</name>
    <dbReference type="NCBI Taxonomy" id="1033263"/>
    <lineage>
        <taxon>Eukaryota</taxon>
        <taxon>Fungi</taxon>
        <taxon>Dikarya</taxon>
        <taxon>Basidiomycota</taxon>
        <taxon>Agaricomycotina</taxon>
        <taxon>Agaricomycetes</taxon>
        <taxon>Agaricomycetidae</taxon>
        <taxon>Agaricales</taxon>
        <taxon>Marasmiineae</taxon>
        <taxon>Mycenaceae</taxon>
        <taxon>Mycena</taxon>
    </lineage>
</organism>
<evidence type="ECO:0000256" key="1">
    <source>
        <dbReference type="ARBA" id="ARBA00006082"/>
    </source>
</evidence>
<dbReference type="PANTHER" id="PTHR10073">
    <property type="entry name" value="DNA MISMATCH REPAIR PROTEIN MLH, PMS, MUTL"/>
    <property type="match status" value="1"/>
</dbReference>
<dbReference type="Gene3D" id="3.30.565.10">
    <property type="entry name" value="Histidine kinase-like ATPase, C-terminal domain"/>
    <property type="match status" value="1"/>
</dbReference>